<evidence type="ECO:0000313" key="1">
    <source>
        <dbReference type="EMBL" id="AGO61907.1"/>
    </source>
</evidence>
<keyword evidence="2" id="KW-1185">Reference proteome</keyword>
<dbReference type="GeneID" id="16026121"/>
<dbReference type="AlphaFoldDB" id="S0ASX8"/>
<organism evidence="1 2">
    <name type="scientific">Ferroplasma acidarmanus Fer1</name>
    <dbReference type="NCBI Taxonomy" id="333146"/>
    <lineage>
        <taxon>Archaea</taxon>
        <taxon>Methanobacteriati</taxon>
        <taxon>Thermoplasmatota</taxon>
        <taxon>Thermoplasmata</taxon>
        <taxon>Thermoplasmatales</taxon>
        <taxon>Ferroplasmaceae</taxon>
        <taxon>Ferroplasma</taxon>
    </lineage>
</organism>
<dbReference type="Proteomes" id="UP000014660">
    <property type="component" value="Chromosome"/>
</dbReference>
<dbReference type="RefSeq" id="WP_009888127.1">
    <property type="nucleotide sequence ID" value="NC_021592.1"/>
</dbReference>
<gene>
    <name evidence="1" type="ORF">FACI_IFERC00001G1931</name>
</gene>
<accession>S0ASX8</accession>
<protein>
    <submittedName>
        <fullName evidence="1">Uncharacterized protein</fullName>
    </submittedName>
</protein>
<dbReference type="EMBL" id="CP004145">
    <property type="protein sequence ID" value="AGO61907.1"/>
    <property type="molecule type" value="Genomic_DNA"/>
</dbReference>
<sequence length="68" mass="7976">MELSLVEIKEKLKPQLKSLLDVDTFKIVAAERKEKFWVLVIQIPGNPEWTRRSSSFSSNQDNRIKCRT</sequence>
<dbReference type="HOGENOM" id="CLU_2783868_0_0_2"/>
<reference evidence="1 2" key="1">
    <citation type="journal article" date="2007" name="Proc. Natl. Acad. Sci. U.S.A.">
        <title>Genome dynamics in a natural archaeal population.</title>
        <authorList>
            <person name="Allen E.E."/>
            <person name="Tyson G.W."/>
            <person name="Whitaker R.J."/>
            <person name="Detter J.C."/>
            <person name="Richardson P.M."/>
            <person name="Banfield J.F."/>
        </authorList>
    </citation>
    <scope>NUCLEOTIDE SEQUENCE [LARGE SCALE GENOMIC DNA]</scope>
    <source>
        <strain evidence="2">fer1</strain>
    </source>
</reference>
<name>S0ASX8_FERAC</name>
<dbReference type="KEGG" id="fac:FACI_IFERC01G1931"/>
<proteinExistence type="predicted"/>
<evidence type="ECO:0000313" key="2">
    <source>
        <dbReference type="Proteomes" id="UP000014660"/>
    </source>
</evidence>